<dbReference type="OrthoDB" id="2018023at2759"/>
<dbReference type="AlphaFoldDB" id="A0A0R3WAJ1"/>
<dbReference type="PROSITE" id="PS50030">
    <property type="entry name" value="UBA"/>
    <property type="match status" value="1"/>
</dbReference>
<feature type="compositionally biased region" description="Polar residues" evidence="1">
    <location>
        <begin position="434"/>
        <end position="446"/>
    </location>
</feature>
<evidence type="ECO:0000313" key="4">
    <source>
        <dbReference type="Proteomes" id="UP000282613"/>
    </source>
</evidence>
<feature type="region of interest" description="Disordered" evidence="1">
    <location>
        <begin position="434"/>
        <end position="481"/>
    </location>
</feature>
<keyword evidence="4" id="KW-1185">Reference proteome</keyword>
<dbReference type="Proteomes" id="UP000282613">
    <property type="component" value="Unassembled WGS sequence"/>
</dbReference>
<dbReference type="PANTHER" id="PTHR15960">
    <property type="entry name" value="LD44032P"/>
    <property type="match status" value="1"/>
</dbReference>
<dbReference type="EMBL" id="UYRS01018640">
    <property type="protein sequence ID" value="VDK38641.1"/>
    <property type="molecule type" value="Genomic_DNA"/>
</dbReference>
<dbReference type="GO" id="GO:0043162">
    <property type="term" value="P:ubiquitin-dependent protein catabolic process via the multivesicular body sorting pathway"/>
    <property type="evidence" value="ECO:0007669"/>
    <property type="project" value="InterPro"/>
</dbReference>
<feature type="compositionally biased region" description="Polar residues" evidence="1">
    <location>
        <begin position="195"/>
        <end position="218"/>
    </location>
</feature>
<dbReference type="WBParaSite" id="TASK_0000757801-mRNA-1">
    <property type="protein sequence ID" value="TASK_0000757801-mRNA-1"/>
    <property type="gene ID" value="TASK_0000757801"/>
</dbReference>
<organism evidence="5">
    <name type="scientific">Taenia asiatica</name>
    <name type="common">Asian tapeworm</name>
    <dbReference type="NCBI Taxonomy" id="60517"/>
    <lineage>
        <taxon>Eukaryota</taxon>
        <taxon>Metazoa</taxon>
        <taxon>Spiralia</taxon>
        <taxon>Lophotrochozoa</taxon>
        <taxon>Platyhelminthes</taxon>
        <taxon>Cestoda</taxon>
        <taxon>Eucestoda</taxon>
        <taxon>Cyclophyllidea</taxon>
        <taxon>Taeniidae</taxon>
        <taxon>Taenia</taxon>
    </lineage>
</organism>
<evidence type="ECO:0000313" key="5">
    <source>
        <dbReference type="WBParaSite" id="TASK_0000757801-mRNA-1"/>
    </source>
</evidence>
<feature type="domain" description="UBA" evidence="2">
    <location>
        <begin position="380"/>
        <end position="428"/>
    </location>
</feature>
<reference evidence="5" key="1">
    <citation type="submission" date="2017-02" db="UniProtKB">
        <authorList>
            <consortium name="WormBaseParasite"/>
        </authorList>
    </citation>
    <scope>IDENTIFICATION</scope>
</reference>
<sequence length="481" mass="53487">MSRNVLSGDNHWGFSMLLGVKFIFKDRVVVVPDVPFKFTDLQDFSRHHMYDFDLEREVLNGYEAAEHEEGQGNGECKVHTEDNAKRDQPFMQHTPQLTMIEPEKTTATSEEPALAKPQPLMDRSLVEDFEVQGPRDDPFVAAELGTINDLEELRDVLASMPMPNTPSIDAKQRHMFGSLKNINFPRLSTDEDASNHTPSSAPTSQPNLFSRSPVQSSEEPAKSYAEVDADFCVSQISGSVDSDLPPFQKSSSPVKFDIDDKNMATTSLPLSSYPNALHIPVSLNEEAKSNPPDSPTASEYVIVSHADDPPIVTRLVKMGFRRSKILALYRTGIGETMHICYCVMSIYLDDDTLVAQLCNWTELEERGFKEEVGKAAVIFSPDDFVKASKFATMVSELSEMGFPLDPVISAVQSSKMDKEEAVLRLLDLEKHSDATPSPSYASNNVGFPQGNVLDAMARQGGRKSKKKEKKPHLSSYLHARH</sequence>
<dbReference type="InterPro" id="IPR038870">
    <property type="entry name" value="UBAP1"/>
</dbReference>
<dbReference type="PANTHER" id="PTHR15960:SF5">
    <property type="entry name" value="LD44032P"/>
    <property type="match status" value="1"/>
</dbReference>
<dbReference type="InterPro" id="IPR015940">
    <property type="entry name" value="UBA"/>
</dbReference>
<evidence type="ECO:0000313" key="3">
    <source>
        <dbReference type="EMBL" id="VDK38641.1"/>
    </source>
</evidence>
<dbReference type="InterPro" id="IPR042575">
    <property type="entry name" value="UBAP1_C"/>
</dbReference>
<protein>
    <submittedName>
        <fullName evidence="5">UBA domain-containing protein</fullName>
    </submittedName>
</protein>
<feature type="region of interest" description="Disordered" evidence="1">
    <location>
        <begin position="185"/>
        <end position="223"/>
    </location>
</feature>
<evidence type="ECO:0000256" key="1">
    <source>
        <dbReference type="SAM" id="MobiDB-lite"/>
    </source>
</evidence>
<dbReference type="GO" id="GO:0043130">
    <property type="term" value="F:ubiquitin binding"/>
    <property type="evidence" value="ECO:0007669"/>
    <property type="project" value="InterPro"/>
</dbReference>
<reference evidence="3 4" key="2">
    <citation type="submission" date="2018-11" db="EMBL/GenBank/DDBJ databases">
        <authorList>
            <consortium name="Pathogen Informatics"/>
        </authorList>
    </citation>
    <scope>NUCLEOTIDE SEQUENCE [LARGE SCALE GENOMIC DNA]</scope>
</reference>
<evidence type="ECO:0000259" key="2">
    <source>
        <dbReference type="PROSITE" id="PS50030"/>
    </source>
</evidence>
<gene>
    <name evidence="3" type="ORF">TASK_LOCUS7579</name>
</gene>
<feature type="compositionally biased region" description="Basic residues" evidence="1">
    <location>
        <begin position="460"/>
        <end position="481"/>
    </location>
</feature>
<proteinExistence type="predicted"/>
<dbReference type="GO" id="GO:0000813">
    <property type="term" value="C:ESCRT I complex"/>
    <property type="evidence" value="ECO:0007669"/>
    <property type="project" value="InterPro"/>
</dbReference>
<dbReference type="Gene3D" id="1.20.120.1920">
    <property type="entry name" value="UBAP1 SOUBA domain"/>
    <property type="match status" value="1"/>
</dbReference>
<accession>A0A0R3WAJ1</accession>
<name>A0A0R3WAJ1_TAEAS</name>